<keyword evidence="3" id="KW-0378">Hydrolase</keyword>
<dbReference type="InterPro" id="IPR013783">
    <property type="entry name" value="Ig-like_fold"/>
</dbReference>
<evidence type="ECO:0000256" key="3">
    <source>
        <dbReference type="ARBA" id="ARBA00023295"/>
    </source>
</evidence>
<keyword evidence="2" id="KW-0677">Repeat</keyword>
<dbReference type="Pfam" id="PF00041">
    <property type="entry name" value="fn3"/>
    <property type="match status" value="2"/>
</dbReference>
<dbReference type="PANTHER" id="PTHR13817:SF73">
    <property type="entry name" value="FIBRONECTIN TYPE-III DOMAIN-CONTAINING PROTEIN"/>
    <property type="match status" value="1"/>
</dbReference>
<dbReference type="CDD" id="cd00063">
    <property type="entry name" value="FN3"/>
    <property type="match status" value="2"/>
</dbReference>
<evidence type="ECO:0000256" key="4">
    <source>
        <dbReference type="ARBA" id="ARBA00023326"/>
    </source>
</evidence>
<dbReference type="InterPro" id="IPR036116">
    <property type="entry name" value="FN3_sf"/>
</dbReference>
<dbReference type="InterPro" id="IPR003961">
    <property type="entry name" value="FN3_dom"/>
</dbReference>
<dbReference type="InterPro" id="IPR014755">
    <property type="entry name" value="Cu-Rt/internalin_Ig-like"/>
</dbReference>
<dbReference type="SUPFAM" id="SSF49265">
    <property type="entry name" value="Fibronectin type III"/>
    <property type="match status" value="1"/>
</dbReference>
<evidence type="ECO:0000256" key="1">
    <source>
        <dbReference type="ARBA" id="ARBA00022729"/>
    </source>
</evidence>
<reference evidence="6 7" key="1">
    <citation type="submission" date="2019-03" db="EMBL/GenBank/DDBJ databases">
        <title>Genomics of glacier-inhabiting Cryobacterium strains.</title>
        <authorList>
            <person name="Liu Q."/>
            <person name="Xin Y.-H."/>
        </authorList>
    </citation>
    <scope>NUCLEOTIDE SEQUENCE [LARGE SCALE GENOMIC DNA]</scope>
    <source>
        <strain evidence="6 7">HLT2-23</strain>
    </source>
</reference>
<dbReference type="GO" id="GO:0016798">
    <property type="term" value="F:hydrolase activity, acting on glycosyl bonds"/>
    <property type="evidence" value="ECO:0007669"/>
    <property type="project" value="UniProtKB-KW"/>
</dbReference>
<dbReference type="Gene3D" id="2.60.40.1220">
    <property type="match status" value="2"/>
</dbReference>
<dbReference type="InterPro" id="IPR032812">
    <property type="entry name" value="SbsA_Ig"/>
</dbReference>
<keyword evidence="4" id="KW-0119">Carbohydrate metabolism</keyword>
<dbReference type="Proteomes" id="UP000298173">
    <property type="component" value="Unassembled WGS sequence"/>
</dbReference>
<keyword evidence="3" id="KW-0326">Glycosidase</keyword>
<dbReference type="PROSITE" id="PS50853">
    <property type="entry name" value="FN3"/>
    <property type="match status" value="2"/>
</dbReference>
<dbReference type="OrthoDB" id="7876310at2"/>
<dbReference type="SMART" id="SM00060">
    <property type="entry name" value="FN3"/>
    <property type="match status" value="2"/>
</dbReference>
<evidence type="ECO:0000259" key="5">
    <source>
        <dbReference type="PROSITE" id="PS50853"/>
    </source>
</evidence>
<organism evidence="6 7">
    <name type="scientific">Cryobacterium glaciale</name>
    <dbReference type="NCBI Taxonomy" id="1259145"/>
    <lineage>
        <taxon>Bacteria</taxon>
        <taxon>Bacillati</taxon>
        <taxon>Actinomycetota</taxon>
        <taxon>Actinomycetes</taxon>
        <taxon>Micrococcales</taxon>
        <taxon>Microbacteriaceae</taxon>
        <taxon>Cryobacterium</taxon>
    </lineage>
</organism>
<keyword evidence="1" id="KW-0732">Signal</keyword>
<evidence type="ECO:0000313" key="7">
    <source>
        <dbReference type="Proteomes" id="UP000298173"/>
    </source>
</evidence>
<dbReference type="PANTHER" id="PTHR13817">
    <property type="entry name" value="TITIN"/>
    <property type="match status" value="1"/>
</dbReference>
<dbReference type="InterPro" id="IPR050964">
    <property type="entry name" value="Striated_Muscle_Regulatory"/>
</dbReference>
<dbReference type="EMBL" id="SOEY01000008">
    <property type="protein sequence ID" value="TFB75478.1"/>
    <property type="molecule type" value="Genomic_DNA"/>
</dbReference>
<dbReference type="Pfam" id="PF13205">
    <property type="entry name" value="Big_5"/>
    <property type="match status" value="2"/>
</dbReference>
<keyword evidence="4" id="KW-0624">Polysaccharide degradation</keyword>
<name>A0A4R8V0T3_9MICO</name>
<dbReference type="Gene3D" id="2.60.40.10">
    <property type="entry name" value="Immunoglobulins"/>
    <property type="match status" value="2"/>
</dbReference>
<feature type="domain" description="Fibronectin type-III" evidence="5">
    <location>
        <begin position="149"/>
        <end position="245"/>
    </location>
</feature>
<gene>
    <name evidence="6" type="ORF">E3O06_05130</name>
</gene>
<sequence length="456" mass="45220">MFRRTVGAAALSAPITGLTNGTAYTIHVNATSTAGPGSVGTGGPITPSPLPTTAPGAPTIGTATAGNTSATVNWTRPAGVVDSFTVTASTGGVVVRTIPLVSGTAGSAVISGLANGTPYTFTVTAVNIIGPSLPSAASNTVTPAVPVTVPGAPTIGTVTAGNASATIPWTAPANAATSAITGYRIQRFSGTGTTVLGTTTVGPTLRLATVSGLTNGTAVRFDVTAVTGTTFGAVSAKSVVVTPRTEFVLPTVIARTPASGARSVSTTGNLTATFSEPVTGVSGTTFVLRRGTLVVASVVSYNATTRVATLNPSVTLLTDRTYTATLSGIRDVAGNTMADSTWSFITGPAPTITTRTPAAGATGVRRNANVTALFSEDIIGVSASTVVITRVSTGAVVASAAAFNATTNVLTINPGVTLTSNVQYRVTIIGGNTSVRDLIGNPLVTSTWTFTTGALL</sequence>
<proteinExistence type="predicted"/>
<evidence type="ECO:0000313" key="6">
    <source>
        <dbReference type="EMBL" id="TFB75478.1"/>
    </source>
</evidence>
<dbReference type="AlphaFoldDB" id="A0A4R8V0T3"/>
<comment type="caution">
    <text evidence="6">The sequence shown here is derived from an EMBL/GenBank/DDBJ whole genome shotgun (WGS) entry which is preliminary data.</text>
</comment>
<accession>A0A4R8V0T3</accession>
<dbReference type="GO" id="GO:0000272">
    <property type="term" value="P:polysaccharide catabolic process"/>
    <property type="evidence" value="ECO:0007669"/>
    <property type="project" value="UniProtKB-KW"/>
</dbReference>
<feature type="domain" description="Fibronectin type-III" evidence="5">
    <location>
        <begin position="54"/>
        <end position="145"/>
    </location>
</feature>
<protein>
    <recommendedName>
        <fullName evidence="5">Fibronectin type-III domain-containing protein</fullName>
    </recommendedName>
</protein>
<evidence type="ECO:0000256" key="2">
    <source>
        <dbReference type="ARBA" id="ARBA00022737"/>
    </source>
</evidence>
<keyword evidence="7" id="KW-1185">Reference proteome</keyword>